<keyword evidence="3" id="KW-1185">Reference proteome</keyword>
<accession>A0A167UCZ6</accession>
<evidence type="ECO:0008006" key="4">
    <source>
        <dbReference type="Google" id="ProtNLM"/>
    </source>
</evidence>
<protein>
    <recommendedName>
        <fullName evidence="4">Peptidase S33 tripeptidyl aminopeptidase-like C-terminal domain-containing protein</fullName>
    </recommendedName>
</protein>
<dbReference type="AlphaFoldDB" id="A0A167UCZ6"/>
<dbReference type="OrthoDB" id="425534at2759"/>
<evidence type="ECO:0000256" key="1">
    <source>
        <dbReference type="SAM" id="MobiDB-lite"/>
    </source>
</evidence>
<reference evidence="2 3" key="1">
    <citation type="journal article" date="2016" name="Mol. Biol. Evol.">
        <title>Comparative Genomics of Early-Diverging Mushroom-Forming Fungi Provides Insights into the Origins of Lignocellulose Decay Capabilities.</title>
        <authorList>
            <person name="Nagy L.G."/>
            <person name="Riley R."/>
            <person name="Tritt A."/>
            <person name="Adam C."/>
            <person name="Daum C."/>
            <person name="Floudas D."/>
            <person name="Sun H."/>
            <person name="Yadav J.S."/>
            <person name="Pangilinan J."/>
            <person name="Larsson K.H."/>
            <person name="Matsuura K."/>
            <person name="Barry K."/>
            <person name="Labutti K."/>
            <person name="Kuo R."/>
            <person name="Ohm R.A."/>
            <person name="Bhattacharya S.S."/>
            <person name="Shirouzu T."/>
            <person name="Yoshinaga Y."/>
            <person name="Martin F.M."/>
            <person name="Grigoriev I.V."/>
            <person name="Hibbett D.S."/>
        </authorList>
    </citation>
    <scope>NUCLEOTIDE SEQUENCE [LARGE SCALE GENOMIC DNA]</scope>
    <source>
        <strain evidence="2 3">CBS 109695</strain>
    </source>
</reference>
<dbReference type="EMBL" id="KV417998">
    <property type="protein sequence ID" value="KZP03821.1"/>
    <property type="molecule type" value="Genomic_DNA"/>
</dbReference>
<evidence type="ECO:0000313" key="2">
    <source>
        <dbReference type="EMBL" id="KZP03821.1"/>
    </source>
</evidence>
<sequence length="213" mass="23110">MPRHIPRPCGTLTKSCSPSNTHPVRKLAPPNVRCMPQMPSASASSSNDPSRPQALSSPSAIWVTGSRNICSAPCCSGQCTNPFNYSPASQTFLSPLKRALFPRLPICPLSRLASSATAPPLSWTQVREEVSHAIACSAKSPNEVDLDYPAHFKQLMGIRVHSAQLRRMEDSREVDAQNIAHPLLVQSRTADPVTPLEHARAVTARYGRANLVV</sequence>
<evidence type="ECO:0000313" key="3">
    <source>
        <dbReference type="Proteomes" id="UP000076532"/>
    </source>
</evidence>
<organism evidence="2 3">
    <name type="scientific">Athelia psychrophila</name>
    <dbReference type="NCBI Taxonomy" id="1759441"/>
    <lineage>
        <taxon>Eukaryota</taxon>
        <taxon>Fungi</taxon>
        <taxon>Dikarya</taxon>
        <taxon>Basidiomycota</taxon>
        <taxon>Agaricomycotina</taxon>
        <taxon>Agaricomycetes</taxon>
        <taxon>Agaricomycetidae</taxon>
        <taxon>Atheliales</taxon>
        <taxon>Atheliaceae</taxon>
        <taxon>Athelia</taxon>
    </lineage>
</organism>
<feature type="compositionally biased region" description="Polar residues" evidence="1">
    <location>
        <begin position="47"/>
        <end position="58"/>
    </location>
</feature>
<feature type="compositionally biased region" description="Polar residues" evidence="1">
    <location>
        <begin position="12"/>
        <end position="22"/>
    </location>
</feature>
<name>A0A167UCZ6_9AGAM</name>
<gene>
    <name evidence="2" type="ORF">FIBSPDRAFT_449880</name>
</gene>
<proteinExistence type="predicted"/>
<dbReference type="Proteomes" id="UP000076532">
    <property type="component" value="Unassembled WGS sequence"/>
</dbReference>
<feature type="region of interest" description="Disordered" evidence="1">
    <location>
        <begin position="1"/>
        <end position="58"/>
    </location>
</feature>